<gene>
    <name evidence="4" type="ORF">BFF78_40565</name>
</gene>
<accession>A0A1D7YMA7</accession>
<dbReference type="InterPro" id="IPR051257">
    <property type="entry name" value="Diverse_CBS-Domain"/>
</dbReference>
<dbReference type="InterPro" id="IPR046342">
    <property type="entry name" value="CBS_dom_sf"/>
</dbReference>
<dbReference type="EMBL" id="CP017248">
    <property type="protein sequence ID" value="AOR36519.1"/>
    <property type="molecule type" value="Genomic_DNA"/>
</dbReference>
<keyword evidence="5" id="KW-1185">Reference proteome</keyword>
<sequence length="140" mass="15724">MTTAKDIMHRGAQWIPRYETLDRAAQLMRDHELGSLPVSDPDNGDRMCGIITDRDIVVKCIAYGHDPARMTCGDLCEGTPRWIDAGADISDALQEMESHQIKRLPVVENKRMVGMISETDIARHLADDQLAEFVQRVYAA</sequence>
<evidence type="ECO:0000256" key="1">
    <source>
        <dbReference type="ARBA" id="ARBA00023122"/>
    </source>
</evidence>
<dbReference type="Proteomes" id="UP000094960">
    <property type="component" value="Chromosome"/>
</dbReference>
<dbReference type="InterPro" id="IPR000644">
    <property type="entry name" value="CBS_dom"/>
</dbReference>
<feature type="domain" description="CBS" evidence="3">
    <location>
        <begin position="70"/>
        <end position="132"/>
    </location>
</feature>
<keyword evidence="1 2" id="KW-0129">CBS domain</keyword>
<name>A0A1D7YMA7_9ACTN</name>
<evidence type="ECO:0000259" key="3">
    <source>
        <dbReference type="PROSITE" id="PS51371"/>
    </source>
</evidence>
<dbReference type="KEGG" id="spun:BFF78_40565"/>
<dbReference type="Pfam" id="PF00571">
    <property type="entry name" value="CBS"/>
    <property type="match status" value="2"/>
</dbReference>
<reference evidence="5" key="1">
    <citation type="submission" date="2016-09" db="EMBL/GenBank/DDBJ databases">
        <title>Streptomyces puniciscabiei strain:TW1S1 Genome sequencing and assembly.</title>
        <authorList>
            <person name="Kim M.-K."/>
            <person name="Kim S.B."/>
        </authorList>
    </citation>
    <scope>NUCLEOTIDE SEQUENCE [LARGE SCALE GENOMIC DNA]</scope>
    <source>
        <strain evidence="5">TW1S1</strain>
    </source>
</reference>
<evidence type="ECO:0000256" key="2">
    <source>
        <dbReference type="PROSITE-ProRule" id="PRU00703"/>
    </source>
</evidence>
<organism evidence="4 5">
    <name type="scientific">Streptomyces fodineus</name>
    <dbReference type="NCBI Taxonomy" id="1904616"/>
    <lineage>
        <taxon>Bacteria</taxon>
        <taxon>Bacillati</taxon>
        <taxon>Actinomycetota</taxon>
        <taxon>Actinomycetes</taxon>
        <taxon>Kitasatosporales</taxon>
        <taxon>Streptomycetaceae</taxon>
        <taxon>Streptomyces</taxon>
    </lineage>
</organism>
<feature type="domain" description="CBS" evidence="3">
    <location>
        <begin position="8"/>
        <end position="67"/>
    </location>
</feature>
<protein>
    <submittedName>
        <fullName evidence="4">CBS domain-containing protein</fullName>
    </submittedName>
</protein>
<dbReference type="PANTHER" id="PTHR43080:SF2">
    <property type="entry name" value="CBS DOMAIN-CONTAINING PROTEIN"/>
    <property type="match status" value="1"/>
</dbReference>
<proteinExistence type="predicted"/>
<dbReference type="AlphaFoldDB" id="A0A1D7YMA7"/>
<evidence type="ECO:0000313" key="5">
    <source>
        <dbReference type="Proteomes" id="UP000094960"/>
    </source>
</evidence>
<dbReference type="CDD" id="cd04622">
    <property type="entry name" value="CBS_pair_HRP1_like"/>
    <property type="match status" value="1"/>
</dbReference>
<dbReference type="PROSITE" id="PS51371">
    <property type="entry name" value="CBS"/>
    <property type="match status" value="2"/>
</dbReference>
<dbReference type="PANTHER" id="PTHR43080">
    <property type="entry name" value="CBS DOMAIN-CONTAINING PROTEIN CBSX3, MITOCHONDRIAL"/>
    <property type="match status" value="1"/>
</dbReference>
<dbReference type="SMART" id="SM00116">
    <property type="entry name" value="CBS"/>
    <property type="match status" value="2"/>
</dbReference>
<dbReference type="RefSeq" id="WP_069783029.1">
    <property type="nucleotide sequence ID" value="NZ_CP017248.1"/>
</dbReference>
<dbReference type="SUPFAM" id="SSF54631">
    <property type="entry name" value="CBS-domain pair"/>
    <property type="match status" value="1"/>
</dbReference>
<evidence type="ECO:0000313" key="4">
    <source>
        <dbReference type="EMBL" id="AOR36519.1"/>
    </source>
</evidence>
<dbReference type="Gene3D" id="3.10.580.10">
    <property type="entry name" value="CBS-domain"/>
    <property type="match status" value="1"/>
</dbReference>